<dbReference type="Pfam" id="PF23036">
    <property type="entry name" value="TRAPPC10_1st"/>
    <property type="match status" value="1"/>
</dbReference>
<dbReference type="GO" id="GO:0005829">
    <property type="term" value="C:cytosol"/>
    <property type="evidence" value="ECO:0007669"/>
    <property type="project" value="GOC"/>
</dbReference>
<dbReference type="GO" id="GO:0006891">
    <property type="term" value="P:intra-Golgi vesicle-mediated transport"/>
    <property type="evidence" value="ECO:0007669"/>
    <property type="project" value="TreeGrafter"/>
</dbReference>
<dbReference type="GO" id="GO:1990071">
    <property type="term" value="C:TRAPPII protein complex"/>
    <property type="evidence" value="ECO:0007669"/>
    <property type="project" value="InterPro"/>
</dbReference>
<gene>
    <name evidence="3" type="ORF">BB561_004770</name>
</gene>
<dbReference type="PANTHER" id="PTHR13251:SF3">
    <property type="entry name" value="TRAFFICKING PROTEIN PARTICLE COMPLEX SUBUNIT 10"/>
    <property type="match status" value="1"/>
</dbReference>
<name>A0A2T9YEB4_9FUNG</name>
<dbReference type="GO" id="GO:0034498">
    <property type="term" value="P:early endosome to Golgi transport"/>
    <property type="evidence" value="ECO:0007669"/>
    <property type="project" value="TreeGrafter"/>
</dbReference>
<proteinExistence type="predicted"/>
<accession>A0A2T9YEB4</accession>
<dbReference type="PANTHER" id="PTHR13251">
    <property type="entry name" value="EPILEPSY HOLOPROSENCEPHALY CANDIDATE 1/TMEM1"/>
    <property type="match status" value="1"/>
</dbReference>
<dbReference type="AlphaFoldDB" id="A0A2T9YEB4"/>
<dbReference type="STRING" id="133385.A0A2T9YEB4"/>
<dbReference type="EMBL" id="MBFR01000244">
    <property type="protein sequence ID" value="PVU90682.1"/>
    <property type="molecule type" value="Genomic_DNA"/>
</dbReference>
<evidence type="ECO:0000313" key="4">
    <source>
        <dbReference type="Proteomes" id="UP000245383"/>
    </source>
</evidence>
<reference evidence="3 4" key="1">
    <citation type="journal article" date="2018" name="MBio">
        <title>Comparative Genomics Reveals the Core Gene Toolbox for the Fungus-Insect Symbiosis.</title>
        <authorList>
            <person name="Wang Y."/>
            <person name="Stata M."/>
            <person name="Wang W."/>
            <person name="Stajich J.E."/>
            <person name="White M.M."/>
            <person name="Moncalvo J.M."/>
        </authorList>
    </citation>
    <scope>NUCLEOTIDE SEQUENCE [LARGE SCALE GENOMIC DNA]</scope>
    <source>
        <strain evidence="3 4">SWE-8-4</strain>
    </source>
</reference>
<feature type="domain" description="TRAPPC10/Trs130 N-terminal" evidence="2">
    <location>
        <begin position="4"/>
        <end position="129"/>
    </location>
</feature>
<comment type="caution">
    <text evidence="3">The sequence shown here is derived from an EMBL/GenBank/DDBJ whole genome shotgun (WGS) entry which is preliminary data.</text>
</comment>
<evidence type="ECO:0000313" key="3">
    <source>
        <dbReference type="EMBL" id="PVU90682.1"/>
    </source>
</evidence>
<feature type="region of interest" description="Disordered" evidence="1">
    <location>
        <begin position="713"/>
        <end position="734"/>
    </location>
</feature>
<dbReference type="OrthoDB" id="10256906at2759"/>
<protein>
    <recommendedName>
        <fullName evidence="2">TRAPPC10/Trs130 N-terminal domain-containing protein</fullName>
    </recommendedName>
</protein>
<organism evidence="3 4">
    <name type="scientific">Smittium simulii</name>
    <dbReference type="NCBI Taxonomy" id="133385"/>
    <lineage>
        <taxon>Eukaryota</taxon>
        <taxon>Fungi</taxon>
        <taxon>Fungi incertae sedis</taxon>
        <taxon>Zoopagomycota</taxon>
        <taxon>Kickxellomycotina</taxon>
        <taxon>Harpellomycetes</taxon>
        <taxon>Harpellales</taxon>
        <taxon>Legeriomycetaceae</taxon>
        <taxon>Smittium</taxon>
    </lineage>
</organism>
<dbReference type="Proteomes" id="UP000245383">
    <property type="component" value="Unassembled WGS sequence"/>
</dbReference>
<dbReference type="InterPro" id="IPR045126">
    <property type="entry name" value="TRAPPC10/Trs130"/>
</dbReference>
<evidence type="ECO:0000259" key="2">
    <source>
        <dbReference type="Pfam" id="PF23036"/>
    </source>
</evidence>
<dbReference type="InterPro" id="IPR056913">
    <property type="entry name" value="TRAPPC10/Trs130_N"/>
</dbReference>
<evidence type="ECO:0000256" key="1">
    <source>
        <dbReference type="SAM" id="MobiDB-lite"/>
    </source>
</evidence>
<feature type="compositionally biased region" description="Basic and acidic residues" evidence="1">
    <location>
        <begin position="716"/>
        <end position="732"/>
    </location>
</feature>
<sequence length="793" mass="91044">MLTENSQESWTEIVARIKELIISSFESKTTSLMMDINRMNSMRRMPGWNYCSYFILKEGLAFLHMSVGFYDEALRQYDELESSFYENLDNNRLSWFSGIGTTTIENGSFSLLDFSEVDYRQQILENKITNTISDEFISSCVFKLFQSAFLICENNFNLNTQTEFERLTLNANKAELLHESKKHLETLGVINGRLSKNYKKALYQLDYSTWASTELISKDFEGSGFEKDIESSPASTSNKDLILAEALETNDEQKQALTLSRELVELNPALDISLQELGQSGYRLIELSITNTSRFPIRVLDIISQSSDKFTIEICNSNLIGMTLSYNQTYSTQILMKLKDGEQVPDSQDDLTKNFKVVYSRFSRFLELLVVTKLYNLIKSSHKPEEKAQGDCSLLKDFKFLVNLICSHINATIRDQNFANTKKITFSNYIHEAIGLAYSYDNVKLKEKAIDVSVQVLNSINNSFILEEFELHFLTNTTFSNEQSDYYERTKKMMCGDYKFNDLFWTEEVKFSVDLGIDAKTKDPLLYAEASYDIKTSIDKLYVPSISTVSAHFFNELNQESNSEIQAFSMNYSVVGEPIYLKVDFKIKVDNIWSQNNVGAVNSKDKIDKSLLYISISFDHAEWLVSGALVQTIQLDRDNLTQKSLTNQYELIKEHSTRFCIVPLKAGYILPPTFECYICYNPKISNDTKEEYNGFKNIHTDLPSAENALSDYQNKLGEDGNKNPNNKKDDNTNNKMSLVTQNKQLSENQDNTYNFPVMDEETKLVKFPIYHKNSGKPIVVLSNQKFLNSYSVN</sequence>
<keyword evidence="4" id="KW-1185">Reference proteome</keyword>